<name>A0A556TPK4_BAGYA</name>
<evidence type="ECO:0000313" key="2">
    <source>
        <dbReference type="Proteomes" id="UP000319801"/>
    </source>
</evidence>
<dbReference type="Proteomes" id="UP000319801">
    <property type="component" value="Unassembled WGS sequence"/>
</dbReference>
<comment type="caution">
    <text evidence="1">The sequence shown here is derived from an EMBL/GenBank/DDBJ whole genome shotgun (WGS) entry which is preliminary data.</text>
</comment>
<gene>
    <name evidence="1" type="ORF">Baya_3538</name>
</gene>
<sequence>MQKHCNLRKKEEFEVCCFFPESWWLGHFIRTGQTYEHSHAGKTRVWQQRNIAQQLPRGAKKGRKPETRKGFETALRASLSHLFRLCHFFLLRGNGEGTRL</sequence>
<protein>
    <submittedName>
        <fullName evidence="1">Uncharacterized protein</fullName>
    </submittedName>
</protein>
<dbReference type="EMBL" id="VCAZ01000009">
    <property type="protein sequence ID" value="TSK31428.1"/>
    <property type="molecule type" value="Genomic_DNA"/>
</dbReference>
<proteinExistence type="predicted"/>
<reference evidence="1 2" key="1">
    <citation type="journal article" date="2019" name="Genome Biol. Evol.">
        <title>Whole-Genome Sequencing of the Giant Devil Catfish, Bagarius yarrelli.</title>
        <authorList>
            <person name="Jiang W."/>
            <person name="Lv Y."/>
            <person name="Cheng L."/>
            <person name="Yang K."/>
            <person name="Chao B."/>
            <person name="Wang X."/>
            <person name="Li Y."/>
            <person name="Pan X."/>
            <person name="You X."/>
            <person name="Zhang Y."/>
            <person name="Yang J."/>
            <person name="Li J."/>
            <person name="Zhang X."/>
            <person name="Liu S."/>
            <person name="Sun C."/>
            <person name="Yang J."/>
            <person name="Shi Q."/>
        </authorList>
    </citation>
    <scope>NUCLEOTIDE SEQUENCE [LARGE SCALE GENOMIC DNA]</scope>
    <source>
        <strain evidence="1">JWS20170419001</strain>
        <tissue evidence="1">Muscle</tissue>
    </source>
</reference>
<keyword evidence="2" id="KW-1185">Reference proteome</keyword>
<organism evidence="1 2">
    <name type="scientific">Bagarius yarrelli</name>
    <name type="common">Goonch</name>
    <name type="synonym">Bagrus yarrelli</name>
    <dbReference type="NCBI Taxonomy" id="175774"/>
    <lineage>
        <taxon>Eukaryota</taxon>
        <taxon>Metazoa</taxon>
        <taxon>Chordata</taxon>
        <taxon>Craniata</taxon>
        <taxon>Vertebrata</taxon>
        <taxon>Euteleostomi</taxon>
        <taxon>Actinopterygii</taxon>
        <taxon>Neopterygii</taxon>
        <taxon>Teleostei</taxon>
        <taxon>Ostariophysi</taxon>
        <taxon>Siluriformes</taxon>
        <taxon>Sisoridae</taxon>
        <taxon>Sisorinae</taxon>
        <taxon>Bagarius</taxon>
    </lineage>
</organism>
<dbReference type="AlphaFoldDB" id="A0A556TPK4"/>
<accession>A0A556TPK4</accession>
<evidence type="ECO:0000313" key="1">
    <source>
        <dbReference type="EMBL" id="TSK31428.1"/>
    </source>
</evidence>